<dbReference type="SMART" id="SM00228">
    <property type="entry name" value="PDZ"/>
    <property type="match status" value="2"/>
</dbReference>
<name>A0A5C5VA06_9BACT</name>
<dbReference type="InterPro" id="IPR045175">
    <property type="entry name" value="M28_fam"/>
</dbReference>
<dbReference type="PANTHER" id="PTHR12147:SF26">
    <property type="entry name" value="PEPTIDASE M28 DOMAIN-CONTAINING PROTEIN"/>
    <property type="match status" value="1"/>
</dbReference>
<dbReference type="PANTHER" id="PTHR12147">
    <property type="entry name" value="METALLOPEPTIDASE M28 FAMILY MEMBER"/>
    <property type="match status" value="1"/>
</dbReference>
<dbReference type="InterPro" id="IPR041489">
    <property type="entry name" value="PDZ_6"/>
</dbReference>
<keyword evidence="4" id="KW-0378">Hydrolase</keyword>
<dbReference type="OrthoDB" id="9762302at2"/>
<keyword evidence="5" id="KW-1185">Reference proteome</keyword>
<dbReference type="Gene3D" id="3.40.630.10">
    <property type="entry name" value="Zn peptidases"/>
    <property type="match status" value="1"/>
</dbReference>
<dbReference type="GO" id="GO:0006508">
    <property type="term" value="P:proteolysis"/>
    <property type="evidence" value="ECO:0007669"/>
    <property type="project" value="InterPro"/>
</dbReference>
<evidence type="ECO:0000256" key="1">
    <source>
        <dbReference type="SAM" id="MobiDB-lite"/>
    </source>
</evidence>
<dbReference type="Proteomes" id="UP000318878">
    <property type="component" value="Unassembled WGS sequence"/>
</dbReference>
<proteinExistence type="predicted"/>
<dbReference type="EMBL" id="SJPF01000002">
    <property type="protein sequence ID" value="TWT34542.1"/>
    <property type="molecule type" value="Genomic_DNA"/>
</dbReference>
<dbReference type="Gene3D" id="2.30.42.10">
    <property type="match status" value="2"/>
</dbReference>
<reference evidence="4 5" key="1">
    <citation type="submission" date="2019-02" db="EMBL/GenBank/DDBJ databases">
        <title>Deep-cultivation of Planctomycetes and their phenomic and genomic characterization uncovers novel biology.</title>
        <authorList>
            <person name="Wiegand S."/>
            <person name="Jogler M."/>
            <person name="Boedeker C."/>
            <person name="Pinto D."/>
            <person name="Vollmers J."/>
            <person name="Rivas-Marin E."/>
            <person name="Kohn T."/>
            <person name="Peeters S.H."/>
            <person name="Heuer A."/>
            <person name="Rast P."/>
            <person name="Oberbeckmann S."/>
            <person name="Bunk B."/>
            <person name="Jeske O."/>
            <person name="Meyerdierks A."/>
            <person name="Storesund J.E."/>
            <person name="Kallscheuer N."/>
            <person name="Luecker S."/>
            <person name="Lage O.M."/>
            <person name="Pohl T."/>
            <person name="Merkel B.J."/>
            <person name="Hornburger P."/>
            <person name="Mueller R.-W."/>
            <person name="Bruemmer F."/>
            <person name="Labrenz M."/>
            <person name="Spormann A.M."/>
            <person name="Op Den Camp H."/>
            <person name="Overmann J."/>
            <person name="Amann R."/>
            <person name="Jetten M.S.M."/>
            <person name="Mascher T."/>
            <person name="Medema M.H."/>
            <person name="Devos D.P."/>
            <person name="Kaster A.-K."/>
            <person name="Ovreas L."/>
            <person name="Rohde M."/>
            <person name="Galperin M.Y."/>
            <person name="Jogler C."/>
        </authorList>
    </citation>
    <scope>NUCLEOTIDE SEQUENCE [LARGE SCALE GENOMIC DNA]</scope>
    <source>
        <strain evidence="4 5">Enr8</strain>
    </source>
</reference>
<dbReference type="EC" id="3.4.11.24" evidence="4"/>
<feature type="domain" description="PDZ" evidence="3">
    <location>
        <begin position="410"/>
        <end position="491"/>
    </location>
</feature>
<protein>
    <submittedName>
        <fullName evidence="4">Aminopeptidase S</fullName>
        <ecNumber evidence="4">3.4.11.24</ecNumber>
    </submittedName>
</protein>
<organism evidence="4 5">
    <name type="scientific">Blastopirellula retiformator</name>
    <dbReference type="NCBI Taxonomy" id="2527970"/>
    <lineage>
        <taxon>Bacteria</taxon>
        <taxon>Pseudomonadati</taxon>
        <taxon>Planctomycetota</taxon>
        <taxon>Planctomycetia</taxon>
        <taxon>Pirellulales</taxon>
        <taxon>Pirellulaceae</taxon>
        <taxon>Blastopirellula</taxon>
    </lineage>
</organism>
<comment type="caution">
    <text evidence="4">The sequence shown here is derived from an EMBL/GenBank/DDBJ whole genome shotgun (WGS) entry which is preliminary data.</text>
</comment>
<feature type="signal peptide" evidence="2">
    <location>
        <begin position="1"/>
        <end position="19"/>
    </location>
</feature>
<dbReference type="GO" id="GO:0008235">
    <property type="term" value="F:metalloexopeptidase activity"/>
    <property type="evidence" value="ECO:0007669"/>
    <property type="project" value="InterPro"/>
</dbReference>
<dbReference type="PROSITE" id="PS50106">
    <property type="entry name" value="PDZ"/>
    <property type="match status" value="2"/>
</dbReference>
<feature type="domain" description="PDZ" evidence="3">
    <location>
        <begin position="321"/>
        <end position="404"/>
    </location>
</feature>
<keyword evidence="2" id="KW-0732">Signal</keyword>
<dbReference type="Pfam" id="PF17820">
    <property type="entry name" value="PDZ_6"/>
    <property type="match status" value="1"/>
</dbReference>
<keyword evidence="4" id="KW-0645">Protease</keyword>
<accession>A0A5C5VA06</accession>
<dbReference type="InterPro" id="IPR007484">
    <property type="entry name" value="Peptidase_M28"/>
</dbReference>
<feature type="chain" id="PRO_5022963595" evidence="2">
    <location>
        <begin position="20"/>
        <end position="537"/>
    </location>
</feature>
<dbReference type="AlphaFoldDB" id="A0A5C5VA06"/>
<evidence type="ECO:0000256" key="2">
    <source>
        <dbReference type="SAM" id="SignalP"/>
    </source>
</evidence>
<dbReference type="InterPro" id="IPR036034">
    <property type="entry name" value="PDZ_sf"/>
</dbReference>
<dbReference type="GO" id="GO:0004177">
    <property type="term" value="F:aminopeptidase activity"/>
    <property type="evidence" value="ECO:0007669"/>
    <property type="project" value="UniProtKB-KW"/>
</dbReference>
<gene>
    <name evidence="4" type="ORF">Enr8_19510</name>
</gene>
<evidence type="ECO:0000313" key="4">
    <source>
        <dbReference type="EMBL" id="TWT34542.1"/>
    </source>
</evidence>
<keyword evidence="4" id="KW-0031">Aminopeptidase</keyword>
<sequence precursor="true">MTRLSSIFVLFVCSSLASAGEASLGEAVNSIQSGEIQKHLDMLADDSFEGREAGSRGGRAAGNYLVEFLKDHGLKPAGDNGTYFQWFGSEYRNILAMLPGKNPELAEQVIVVGAHYDHVGYGNSTNSFGPTGYIHNGADDNASGTSGLLEVVEAFSKLAEPPQRSVLFVFWDGEEKGLLGSKHWLQHPTIDLARVKFYINLDMIGRLRKGRVEVSGGRTSHGLRRLITSANEGTQLALDFQWEVKANSDHHPFFERSFPYVMLHTGLHDQYHRPQDDVEFISYDGVESVARMAFQLIWLLSNEELPRSFRDAARREGPSQRRQFESAYTGRRTRLGIRWATDSEISDGLIIKESTPGLPAYQAGVRNGDKIVKFAGLPVNDIEQFLINVQAAPNDTTITVEREGEEASLELPLTLNEKPSPLGIRWRSDEANRDLVFLTAVVPGSLAASSGLLVGDRVYEANGQQFQDGNQFFGLVTDFAKPLRLVVERQGRLHTIEVDTTKLHGILGIGEMPEELAAEESAVEKNPARENPASSEQ</sequence>
<dbReference type="InterPro" id="IPR001478">
    <property type="entry name" value="PDZ"/>
</dbReference>
<evidence type="ECO:0000313" key="5">
    <source>
        <dbReference type="Proteomes" id="UP000318878"/>
    </source>
</evidence>
<feature type="region of interest" description="Disordered" evidence="1">
    <location>
        <begin position="516"/>
        <end position="537"/>
    </location>
</feature>
<evidence type="ECO:0000259" key="3">
    <source>
        <dbReference type="PROSITE" id="PS50106"/>
    </source>
</evidence>
<dbReference type="Pfam" id="PF04389">
    <property type="entry name" value="Peptidase_M28"/>
    <property type="match status" value="1"/>
</dbReference>
<dbReference type="RefSeq" id="WP_146430873.1">
    <property type="nucleotide sequence ID" value="NZ_SJPF01000002.1"/>
</dbReference>
<dbReference type="SUPFAM" id="SSF53187">
    <property type="entry name" value="Zn-dependent exopeptidases"/>
    <property type="match status" value="1"/>
</dbReference>
<dbReference type="SUPFAM" id="SSF50156">
    <property type="entry name" value="PDZ domain-like"/>
    <property type="match status" value="2"/>
</dbReference>